<dbReference type="AlphaFoldDB" id="B3ERK2"/>
<dbReference type="Gene3D" id="3.10.180.10">
    <property type="entry name" value="2,3-Dihydroxybiphenyl 1,2-Dioxygenase, domain 1"/>
    <property type="match status" value="1"/>
</dbReference>
<proteinExistence type="predicted"/>
<dbReference type="KEGG" id="aas:Aasi_0443"/>
<dbReference type="Pfam" id="PF00903">
    <property type="entry name" value="Glyoxalase"/>
    <property type="match status" value="1"/>
</dbReference>
<dbReference type="eggNOG" id="COG3607">
    <property type="taxonomic scope" value="Bacteria"/>
</dbReference>
<dbReference type="PANTHER" id="PTHR36503:SF2">
    <property type="entry name" value="BLR2408 PROTEIN"/>
    <property type="match status" value="1"/>
</dbReference>
<dbReference type="HOGENOM" id="CLU_046006_21_0_10"/>
<sequence length="135" mass="15569">MAKNVFINLPVKELERSEKFFTQLGFTVNPQFSDDKAKCIVIGDNIFVMLLTEEFFQGFTKKPISNAKEFTQVLIAIDADSKEEVIELVKRAQQAGGTKYAEPMDYGWMYQHSFADLDGHQWEIVYMDQSKMPIE</sequence>
<dbReference type="Proteomes" id="UP000001227">
    <property type="component" value="Chromosome"/>
</dbReference>
<name>B3ERK2_AMOA5</name>
<dbReference type="RefSeq" id="WP_012472621.1">
    <property type="nucleotide sequence ID" value="NC_010830.1"/>
</dbReference>
<dbReference type="InterPro" id="IPR029068">
    <property type="entry name" value="Glyas_Bleomycin-R_OHBP_Dase"/>
</dbReference>
<dbReference type="OrthoDB" id="9798430at2"/>
<organism evidence="2 3">
    <name type="scientific">Amoebophilus asiaticus (strain 5a2)</name>
    <dbReference type="NCBI Taxonomy" id="452471"/>
    <lineage>
        <taxon>Bacteria</taxon>
        <taxon>Pseudomonadati</taxon>
        <taxon>Bacteroidota</taxon>
        <taxon>Cytophagia</taxon>
        <taxon>Cytophagales</taxon>
        <taxon>Amoebophilaceae</taxon>
        <taxon>Candidatus Amoebophilus</taxon>
    </lineage>
</organism>
<gene>
    <name evidence="2" type="ordered locus">Aasi_0443</name>
</gene>
<accession>B3ERK2</accession>
<dbReference type="PANTHER" id="PTHR36503">
    <property type="entry name" value="BLR2520 PROTEIN"/>
    <property type="match status" value="1"/>
</dbReference>
<evidence type="ECO:0000313" key="3">
    <source>
        <dbReference type="Proteomes" id="UP000001227"/>
    </source>
</evidence>
<feature type="domain" description="Glyoxalase/fosfomycin resistance/dioxygenase" evidence="1">
    <location>
        <begin position="7"/>
        <end position="124"/>
    </location>
</feature>
<dbReference type="EMBL" id="CP001102">
    <property type="protein sequence ID" value="ACE05854.1"/>
    <property type="molecule type" value="Genomic_DNA"/>
</dbReference>
<protein>
    <recommendedName>
        <fullName evidence="1">Glyoxalase/fosfomycin resistance/dioxygenase domain-containing protein</fullName>
    </recommendedName>
</protein>
<dbReference type="SUPFAM" id="SSF54593">
    <property type="entry name" value="Glyoxalase/Bleomycin resistance protein/Dihydroxybiphenyl dioxygenase"/>
    <property type="match status" value="1"/>
</dbReference>
<keyword evidence="3" id="KW-1185">Reference proteome</keyword>
<dbReference type="InterPro" id="IPR004360">
    <property type="entry name" value="Glyas_Fos-R_dOase_dom"/>
</dbReference>
<evidence type="ECO:0000313" key="2">
    <source>
        <dbReference type="EMBL" id="ACE05854.1"/>
    </source>
</evidence>
<reference evidence="2 3" key="1">
    <citation type="journal article" date="2010" name="J. Bacteriol.">
        <title>The genome of the amoeba symbiont 'Candidatus Amoebophilus asiaticus' reveals common mechanisms for host cell interaction among amoeba-associated bacteria.</title>
        <authorList>
            <person name="Schmitz-Esser S."/>
            <person name="Tischler P."/>
            <person name="Arnold R."/>
            <person name="Montanaro J."/>
            <person name="Wagner M."/>
            <person name="Rattei T."/>
            <person name="Horn M."/>
        </authorList>
    </citation>
    <scope>NUCLEOTIDE SEQUENCE [LARGE SCALE GENOMIC DNA]</scope>
    <source>
        <strain evidence="2 3">5a2</strain>
    </source>
</reference>
<evidence type="ECO:0000259" key="1">
    <source>
        <dbReference type="Pfam" id="PF00903"/>
    </source>
</evidence>